<feature type="domain" description="RagB/SusD" evidence="6">
    <location>
        <begin position="330"/>
        <end position="561"/>
    </location>
</feature>
<evidence type="ECO:0000313" key="9">
    <source>
        <dbReference type="Proteomes" id="UP000291124"/>
    </source>
</evidence>
<keyword evidence="5" id="KW-0998">Cell outer membrane</keyword>
<evidence type="ECO:0000256" key="5">
    <source>
        <dbReference type="ARBA" id="ARBA00023237"/>
    </source>
</evidence>
<keyword evidence="3" id="KW-0732">Signal</keyword>
<dbReference type="AlphaFoldDB" id="A0A4P6YB53"/>
<keyword evidence="4" id="KW-0472">Membrane</keyword>
<dbReference type="Pfam" id="PF07980">
    <property type="entry name" value="SusD_RagB"/>
    <property type="match status" value="1"/>
</dbReference>
<dbReference type="Gene3D" id="1.25.40.390">
    <property type="match status" value="1"/>
</dbReference>
<gene>
    <name evidence="8" type="ORF">E1750_03350</name>
</gene>
<evidence type="ECO:0000256" key="2">
    <source>
        <dbReference type="ARBA" id="ARBA00006275"/>
    </source>
</evidence>
<dbReference type="InterPro" id="IPR033985">
    <property type="entry name" value="SusD-like_N"/>
</dbReference>
<name>A0A4P6YB53_9FLAO</name>
<feature type="domain" description="SusD-like N-terminal" evidence="7">
    <location>
        <begin position="23"/>
        <end position="222"/>
    </location>
</feature>
<dbReference type="InterPro" id="IPR011990">
    <property type="entry name" value="TPR-like_helical_dom_sf"/>
</dbReference>
<dbReference type="PROSITE" id="PS51257">
    <property type="entry name" value="PROKAR_LIPOPROTEIN"/>
    <property type="match status" value="1"/>
</dbReference>
<accession>A0A4P6YB53</accession>
<dbReference type="InterPro" id="IPR012944">
    <property type="entry name" value="SusD_RagB_dom"/>
</dbReference>
<dbReference type="GO" id="GO:0009279">
    <property type="term" value="C:cell outer membrane"/>
    <property type="evidence" value="ECO:0007669"/>
    <property type="project" value="UniProtKB-SubCell"/>
</dbReference>
<dbReference type="SUPFAM" id="SSF48452">
    <property type="entry name" value="TPR-like"/>
    <property type="match status" value="1"/>
</dbReference>
<evidence type="ECO:0000256" key="4">
    <source>
        <dbReference type="ARBA" id="ARBA00023136"/>
    </source>
</evidence>
<dbReference type="KEGG" id="fnk:E1750_03350"/>
<dbReference type="OrthoDB" id="5694214at2"/>
<sequence>MKNNITKLTIVFISILALSGCSDYLESESKSAWKEENFYSNKQQANIAIAGIYSQLSNDQLYGNSFNVLIEGGTDETYTSDGGPTWDEAKYNFNSSSVPIKNAWLNFYSCIHLVNQFEKNLKPSIYSTVEEYNSVLAKAYFMRAFCYFNLANWFGPVPLRLTPVTSQKDNILAASPVLEVYQQVEKDFLFAAEHLVHANNAKYLPGEPNKMAAHGMLARLYLKMGGYQPYLSPVEANCYLPNNQQYFKKAQDQCEIVINDGWHQLNPSYRAHFLTYLQDKYDLKESLFEISFGNLEATGLHVSGRLGNINGVRFFGTADIPRGFCKINASQMLYNKYPSEDLRRTWNIAGFANNYTTSTSSYTMTYFFDNPLNQYYAPGKFRRWEPKNLDELIVATRLTNAEYVILNNTTGSATDPNFTSINFPILRYSDILLMHAEACIGGKEGTLDASDKAINSLNLVRLRAGLDEYSGSLAHKDFFDEIVDERLRELCFEGLRKQDLIRWNLLEKKLAENNLAIKASATYSDSNVFHQTYLAAGKNFDKTKHLLLPYPIQETQLNTALIPR</sequence>
<dbReference type="EMBL" id="CP037933">
    <property type="protein sequence ID" value="QBN17877.1"/>
    <property type="molecule type" value="Genomic_DNA"/>
</dbReference>
<evidence type="ECO:0000259" key="6">
    <source>
        <dbReference type="Pfam" id="PF07980"/>
    </source>
</evidence>
<proteinExistence type="inferred from homology"/>
<evidence type="ECO:0000259" key="7">
    <source>
        <dbReference type="Pfam" id="PF14322"/>
    </source>
</evidence>
<dbReference type="Proteomes" id="UP000291124">
    <property type="component" value="Chromosome"/>
</dbReference>
<evidence type="ECO:0000256" key="1">
    <source>
        <dbReference type="ARBA" id="ARBA00004442"/>
    </source>
</evidence>
<comment type="subcellular location">
    <subcellularLocation>
        <location evidence="1">Cell outer membrane</location>
    </subcellularLocation>
</comment>
<evidence type="ECO:0000313" key="8">
    <source>
        <dbReference type="EMBL" id="QBN17877.1"/>
    </source>
</evidence>
<organism evidence="8 9">
    <name type="scientific">Flavobacterium nackdongense</name>
    <dbReference type="NCBI Taxonomy" id="2547394"/>
    <lineage>
        <taxon>Bacteria</taxon>
        <taxon>Pseudomonadati</taxon>
        <taxon>Bacteroidota</taxon>
        <taxon>Flavobacteriia</taxon>
        <taxon>Flavobacteriales</taxon>
        <taxon>Flavobacteriaceae</taxon>
        <taxon>Flavobacterium</taxon>
    </lineage>
</organism>
<dbReference type="RefSeq" id="WP_133275408.1">
    <property type="nucleotide sequence ID" value="NZ_CP037933.1"/>
</dbReference>
<keyword evidence="9" id="KW-1185">Reference proteome</keyword>
<comment type="similarity">
    <text evidence="2">Belongs to the SusD family.</text>
</comment>
<protein>
    <submittedName>
        <fullName evidence="8">RagB/SusD family nutrient uptake outer membrane protein</fullName>
    </submittedName>
</protein>
<evidence type="ECO:0000256" key="3">
    <source>
        <dbReference type="ARBA" id="ARBA00022729"/>
    </source>
</evidence>
<reference evidence="9" key="1">
    <citation type="submission" date="2019-03" db="EMBL/GenBank/DDBJ databases">
        <title>Flavobacterium sp.</title>
        <authorList>
            <person name="Kim H."/>
        </authorList>
    </citation>
    <scope>NUCLEOTIDE SEQUENCE [LARGE SCALE GENOMIC DNA]</scope>
    <source>
        <strain evidence="9">GS13</strain>
    </source>
</reference>
<dbReference type="Pfam" id="PF14322">
    <property type="entry name" value="SusD-like_3"/>
    <property type="match status" value="1"/>
</dbReference>